<organism evidence="2 3">
    <name type="scientific">Lactonifactor longoviformis DSM 17459</name>
    <dbReference type="NCBI Taxonomy" id="1122155"/>
    <lineage>
        <taxon>Bacteria</taxon>
        <taxon>Bacillati</taxon>
        <taxon>Bacillota</taxon>
        <taxon>Clostridia</taxon>
        <taxon>Eubacteriales</taxon>
        <taxon>Clostridiaceae</taxon>
        <taxon>Lactonifactor</taxon>
    </lineage>
</organism>
<dbReference type="EMBL" id="FQVI01000044">
    <property type="protein sequence ID" value="SHF57309.1"/>
    <property type="molecule type" value="Genomic_DNA"/>
</dbReference>
<feature type="transmembrane region" description="Helical" evidence="1">
    <location>
        <begin position="12"/>
        <end position="32"/>
    </location>
</feature>
<dbReference type="AlphaFoldDB" id="A0A1M5CRF6"/>
<evidence type="ECO:0000256" key="1">
    <source>
        <dbReference type="SAM" id="Phobius"/>
    </source>
</evidence>
<dbReference type="STRING" id="1122155.SAMN02745158_04265"/>
<keyword evidence="1" id="KW-1133">Transmembrane helix</keyword>
<keyword evidence="3" id="KW-1185">Reference proteome</keyword>
<accession>A0A1M5CRF6</accession>
<feature type="transmembrane region" description="Helical" evidence="1">
    <location>
        <begin position="120"/>
        <end position="136"/>
    </location>
</feature>
<protein>
    <submittedName>
        <fullName evidence="2">TraX protein</fullName>
    </submittedName>
</protein>
<feature type="transmembrane region" description="Helical" evidence="1">
    <location>
        <begin position="166"/>
        <end position="181"/>
    </location>
</feature>
<dbReference type="Proteomes" id="UP000184245">
    <property type="component" value="Unassembled WGS sequence"/>
</dbReference>
<gene>
    <name evidence="2" type="ORF">SAMN02745158_04265</name>
</gene>
<feature type="transmembrane region" description="Helical" evidence="1">
    <location>
        <begin position="188"/>
        <end position="208"/>
    </location>
</feature>
<reference evidence="2 3" key="1">
    <citation type="submission" date="2016-11" db="EMBL/GenBank/DDBJ databases">
        <authorList>
            <person name="Jaros S."/>
            <person name="Januszkiewicz K."/>
            <person name="Wedrychowicz H."/>
        </authorList>
    </citation>
    <scope>NUCLEOTIDE SEQUENCE [LARGE SCALE GENOMIC DNA]</scope>
    <source>
        <strain evidence="2 3">DSM 17459</strain>
    </source>
</reference>
<evidence type="ECO:0000313" key="2">
    <source>
        <dbReference type="EMBL" id="SHF57309.1"/>
    </source>
</evidence>
<evidence type="ECO:0000313" key="3">
    <source>
        <dbReference type="Proteomes" id="UP000184245"/>
    </source>
</evidence>
<sequence>MEQKKYACLSGSTLKIIAMVTMLIDHIGAAILENGYYLSYINTSGTAVTTEQMTKILEIDRVLRFIGRTSFPIFCFLLVEGFLHTSDKKKYGFRLFLFALLSEFPFDIAFNQGILEFTSQNVMFTLFIGFLVLAVMEKYSDKPYIMLFGLAGGMGLAYLMRTDYDFKGVALIVILYLFRYRRVERTLFGCISLLWEPPACIAFIPINLYNGERGLKLKYLFYFFYPVHLLILCGIRYWLLS</sequence>
<proteinExistence type="predicted"/>
<feature type="transmembrane region" description="Helical" evidence="1">
    <location>
        <begin position="95"/>
        <end position="114"/>
    </location>
</feature>
<keyword evidence="1" id="KW-0812">Transmembrane</keyword>
<name>A0A1M5CRF6_9CLOT</name>
<feature type="transmembrane region" description="Helical" evidence="1">
    <location>
        <begin position="143"/>
        <end position="160"/>
    </location>
</feature>
<keyword evidence="1" id="KW-0472">Membrane</keyword>
<dbReference type="InterPro" id="IPR008875">
    <property type="entry name" value="TraX"/>
</dbReference>
<dbReference type="Pfam" id="PF05857">
    <property type="entry name" value="TraX"/>
    <property type="match status" value="1"/>
</dbReference>
<dbReference type="RefSeq" id="WP_072854778.1">
    <property type="nucleotide sequence ID" value="NZ_FQVI01000044.1"/>
</dbReference>
<feature type="transmembrane region" description="Helical" evidence="1">
    <location>
        <begin position="65"/>
        <end position="83"/>
    </location>
</feature>
<dbReference type="OrthoDB" id="9781069at2"/>
<feature type="transmembrane region" description="Helical" evidence="1">
    <location>
        <begin position="220"/>
        <end position="239"/>
    </location>
</feature>